<dbReference type="EMBL" id="OV725081">
    <property type="protein sequence ID" value="CAH1402721.1"/>
    <property type="molecule type" value="Genomic_DNA"/>
</dbReference>
<reference evidence="1" key="1">
    <citation type="submission" date="2022-01" db="EMBL/GenBank/DDBJ databases">
        <authorList>
            <person name="King R."/>
        </authorList>
    </citation>
    <scope>NUCLEOTIDE SEQUENCE</scope>
</reference>
<sequence>MITAKTFPRKRGRPNTPAAEDPVIYLHKLEGVGRLRALGESVVVVSWLAIPLWPPCFCYSSLRSSSRHMYGFFDTSRVLDELAPHTAQRQNGV</sequence>
<dbReference type="Proteomes" id="UP001152798">
    <property type="component" value="Chromosome 5"/>
</dbReference>
<accession>A0A9P0HIM7</accession>
<evidence type="ECO:0000313" key="1">
    <source>
        <dbReference type="EMBL" id="CAH1402721.1"/>
    </source>
</evidence>
<proteinExistence type="predicted"/>
<gene>
    <name evidence="1" type="ORF">NEZAVI_LOCUS11479</name>
</gene>
<keyword evidence="2" id="KW-1185">Reference proteome</keyword>
<evidence type="ECO:0000313" key="2">
    <source>
        <dbReference type="Proteomes" id="UP001152798"/>
    </source>
</evidence>
<organism evidence="1 2">
    <name type="scientific">Nezara viridula</name>
    <name type="common">Southern green stink bug</name>
    <name type="synonym">Cimex viridulus</name>
    <dbReference type="NCBI Taxonomy" id="85310"/>
    <lineage>
        <taxon>Eukaryota</taxon>
        <taxon>Metazoa</taxon>
        <taxon>Ecdysozoa</taxon>
        <taxon>Arthropoda</taxon>
        <taxon>Hexapoda</taxon>
        <taxon>Insecta</taxon>
        <taxon>Pterygota</taxon>
        <taxon>Neoptera</taxon>
        <taxon>Paraneoptera</taxon>
        <taxon>Hemiptera</taxon>
        <taxon>Heteroptera</taxon>
        <taxon>Panheteroptera</taxon>
        <taxon>Pentatomomorpha</taxon>
        <taxon>Pentatomoidea</taxon>
        <taxon>Pentatomidae</taxon>
        <taxon>Pentatominae</taxon>
        <taxon>Nezara</taxon>
    </lineage>
</organism>
<name>A0A9P0HIM7_NEZVI</name>
<protein>
    <submittedName>
        <fullName evidence="1">Uncharacterized protein</fullName>
    </submittedName>
</protein>
<dbReference type="AlphaFoldDB" id="A0A9P0HIM7"/>